<keyword evidence="2" id="KW-1185">Reference proteome</keyword>
<dbReference type="Proteomes" id="UP000803844">
    <property type="component" value="Unassembled WGS sequence"/>
</dbReference>
<dbReference type="AlphaFoldDB" id="A0A9P5CRA3"/>
<accession>A0A9P5CRA3</accession>
<name>A0A9P5CRA3_CRYP1</name>
<dbReference type="EMBL" id="MU032345">
    <property type="protein sequence ID" value="KAF3768349.1"/>
    <property type="molecule type" value="Genomic_DNA"/>
</dbReference>
<evidence type="ECO:0000313" key="2">
    <source>
        <dbReference type="Proteomes" id="UP000803844"/>
    </source>
</evidence>
<sequence>MKRYSISSSYFEIQAYEANASALLSGFQLTVQEPFKRSMLARSGYGCGSWQTPASEECSEAVNSELSSAQELASLKSPRAVQNALDFRLESYISKLERSLLANIDKSMKDRLQIATF</sequence>
<protein>
    <submittedName>
        <fullName evidence="1">Uncharacterized protein</fullName>
    </submittedName>
</protein>
<comment type="caution">
    <text evidence="1">The sequence shown here is derived from an EMBL/GenBank/DDBJ whole genome shotgun (WGS) entry which is preliminary data.</text>
</comment>
<reference evidence="1" key="1">
    <citation type="journal article" date="2020" name="Phytopathology">
        <title>Genome sequence of the chestnut blight fungus Cryphonectria parasitica EP155: A fundamental resource for an archetypical invasive plant pathogen.</title>
        <authorList>
            <person name="Crouch J.A."/>
            <person name="Dawe A."/>
            <person name="Aerts A."/>
            <person name="Barry K."/>
            <person name="Churchill A.C.L."/>
            <person name="Grimwood J."/>
            <person name="Hillman B."/>
            <person name="Milgroom M.G."/>
            <person name="Pangilinan J."/>
            <person name="Smith M."/>
            <person name="Salamov A."/>
            <person name="Schmutz J."/>
            <person name="Yadav J."/>
            <person name="Grigoriev I.V."/>
            <person name="Nuss D."/>
        </authorList>
    </citation>
    <scope>NUCLEOTIDE SEQUENCE</scope>
    <source>
        <strain evidence="1">EP155</strain>
    </source>
</reference>
<dbReference type="GeneID" id="63842557"/>
<evidence type="ECO:0000313" key="1">
    <source>
        <dbReference type="EMBL" id="KAF3768349.1"/>
    </source>
</evidence>
<gene>
    <name evidence="1" type="ORF">M406DRAFT_71401</name>
</gene>
<dbReference type="RefSeq" id="XP_040779310.1">
    <property type="nucleotide sequence ID" value="XM_040925428.1"/>
</dbReference>
<proteinExistence type="predicted"/>
<organism evidence="1 2">
    <name type="scientific">Cryphonectria parasitica (strain ATCC 38755 / EP155)</name>
    <dbReference type="NCBI Taxonomy" id="660469"/>
    <lineage>
        <taxon>Eukaryota</taxon>
        <taxon>Fungi</taxon>
        <taxon>Dikarya</taxon>
        <taxon>Ascomycota</taxon>
        <taxon>Pezizomycotina</taxon>
        <taxon>Sordariomycetes</taxon>
        <taxon>Sordariomycetidae</taxon>
        <taxon>Diaporthales</taxon>
        <taxon>Cryphonectriaceae</taxon>
        <taxon>Cryphonectria-Endothia species complex</taxon>
        <taxon>Cryphonectria</taxon>
    </lineage>
</organism>